<evidence type="ECO:0000313" key="4">
    <source>
        <dbReference type="EMBL" id="KYQ93120.1"/>
    </source>
</evidence>
<evidence type="ECO:0000313" key="5">
    <source>
        <dbReference type="Proteomes" id="UP000076078"/>
    </source>
</evidence>
<dbReference type="STRING" id="361077.A0A151ZGX1"/>
<evidence type="ECO:0000256" key="1">
    <source>
        <dbReference type="ARBA" id="ARBA00001962"/>
    </source>
</evidence>
<dbReference type="GO" id="GO:0046872">
    <property type="term" value="F:metal ion binding"/>
    <property type="evidence" value="ECO:0007669"/>
    <property type="project" value="UniProtKB-KW"/>
</dbReference>
<organism evidence="4 5">
    <name type="scientific">Tieghemostelium lacteum</name>
    <name type="common">Slime mold</name>
    <name type="synonym">Dictyostelium lacteum</name>
    <dbReference type="NCBI Taxonomy" id="361077"/>
    <lineage>
        <taxon>Eukaryota</taxon>
        <taxon>Amoebozoa</taxon>
        <taxon>Evosea</taxon>
        <taxon>Eumycetozoa</taxon>
        <taxon>Dictyostelia</taxon>
        <taxon>Dictyosteliales</taxon>
        <taxon>Raperosteliaceae</taxon>
        <taxon>Tieghemostelium</taxon>
    </lineage>
</organism>
<keyword evidence="2" id="KW-0479">Metal-binding</keyword>
<dbReference type="OMA" id="KYSEDNW"/>
<dbReference type="PANTHER" id="PTHR20883:SF15">
    <property type="entry name" value="PHYTANOYL-COA DIOXYGENASE DOMAIN-CONTAINING PROTEIN 1"/>
    <property type="match status" value="1"/>
</dbReference>
<dbReference type="OrthoDB" id="445007at2759"/>
<sequence length="282" mass="32233">MKLTQNQIKQYKEDGYLIINNLIDHNDIDQVVNEMKSLVEKEDLKETISVFTTNDQERKSDKYFLESGDKIRFFFEPGALKDGKLQVPKEVCFNKCGHALHDLNPVFEKFSYQQKIKDVIYSLGVLNKPLSVQSMFIFKNPKIGGEVGIHNDSTFLHTTPLTTHAIWFAFEDATTSNGCLRAMPGSHKNGITRRFIRNKTNDGCIFEGEKEGPFDLKDFVALECKKGSIILLDGSTIHYSEPNTSQQSRYAYTLHFIEGDGSAVYEADNWLQRSKELPFRVL</sequence>
<dbReference type="InterPro" id="IPR008775">
    <property type="entry name" value="Phytyl_CoA_dOase-like"/>
</dbReference>
<dbReference type="InParanoid" id="A0A151ZGX1"/>
<evidence type="ECO:0000256" key="2">
    <source>
        <dbReference type="ARBA" id="ARBA00022723"/>
    </source>
</evidence>
<reference evidence="4 5" key="1">
    <citation type="submission" date="2015-12" db="EMBL/GenBank/DDBJ databases">
        <title>Dictyostelia acquired genes for synthesis and detection of signals that induce cell-type specialization by lateral gene transfer from prokaryotes.</title>
        <authorList>
            <person name="Gloeckner G."/>
            <person name="Schaap P."/>
        </authorList>
    </citation>
    <scope>NUCLEOTIDE SEQUENCE [LARGE SCALE GENOMIC DNA]</scope>
    <source>
        <strain evidence="4 5">TK</strain>
    </source>
</reference>
<keyword evidence="5" id="KW-1185">Reference proteome</keyword>
<dbReference type="FunCoup" id="A0A151ZGX1">
    <property type="interactions" value="140"/>
</dbReference>
<accession>A0A151ZGX1</accession>
<comment type="caution">
    <text evidence="4">The sequence shown here is derived from an EMBL/GenBank/DDBJ whole genome shotgun (WGS) entry which is preliminary data.</text>
</comment>
<dbReference type="Gene3D" id="2.60.120.620">
    <property type="entry name" value="q2cbj1_9rhob like domain"/>
    <property type="match status" value="1"/>
</dbReference>
<dbReference type="SUPFAM" id="SSF51197">
    <property type="entry name" value="Clavaminate synthase-like"/>
    <property type="match status" value="1"/>
</dbReference>
<evidence type="ECO:0000256" key="3">
    <source>
        <dbReference type="ARBA" id="ARBA00023004"/>
    </source>
</evidence>
<gene>
    <name evidence="4" type="ORF">DLAC_05745</name>
</gene>
<dbReference type="PANTHER" id="PTHR20883">
    <property type="entry name" value="PHYTANOYL-COA DIOXYGENASE DOMAIN CONTAINING 1"/>
    <property type="match status" value="1"/>
</dbReference>
<name>A0A151ZGX1_TIELA</name>
<dbReference type="Pfam" id="PF05721">
    <property type="entry name" value="PhyH"/>
    <property type="match status" value="1"/>
</dbReference>
<evidence type="ECO:0008006" key="6">
    <source>
        <dbReference type="Google" id="ProtNLM"/>
    </source>
</evidence>
<proteinExistence type="predicted"/>
<protein>
    <recommendedName>
        <fullName evidence="6">Phytanoyl-CoA dioxygenase</fullName>
    </recommendedName>
</protein>
<dbReference type="AlphaFoldDB" id="A0A151ZGX1"/>
<dbReference type="EMBL" id="LODT01000028">
    <property type="protein sequence ID" value="KYQ93120.1"/>
    <property type="molecule type" value="Genomic_DNA"/>
</dbReference>
<dbReference type="Proteomes" id="UP000076078">
    <property type="component" value="Unassembled WGS sequence"/>
</dbReference>
<keyword evidence="3" id="KW-0408">Iron</keyword>
<comment type="cofactor">
    <cofactor evidence="1">
        <name>Fe cation</name>
        <dbReference type="ChEBI" id="CHEBI:24875"/>
    </cofactor>
</comment>